<organism evidence="3 4">
    <name type="scientific">Candida viswanathii</name>
    <dbReference type="NCBI Taxonomy" id="5486"/>
    <lineage>
        <taxon>Eukaryota</taxon>
        <taxon>Fungi</taxon>
        <taxon>Dikarya</taxon>
        <taxon>Ascomycota</taxon>
        <taxon>Saccharomycotina</taxon>
        <taxon>Pichiomycetes</taxon>
        <taxon>Debaryomycetaceae</taxon>
        <taxon>Candida/Lodderomyces clade</taxon>
        <taxon>Candida</taxon>
    </lineage>
</organism>
<keyword evidence="2" id="KW-1133">Transmembrane helix</keyword>
<evidence type="ECO:0000313" key="4">
    <source>
        <dbReference type="Proteomes" id="UP000253472"/>
    </source>
</evidence>
<feature type="compositionally biased region" description="Basic residues" evidence="1">
    <location>
        <begin position="176"/>
        <end position="185"/>
    </location>
</feature>
<protein>
    <submittedName>
        <fullName evidence="3">Uncharacterized protein</fullName>
    </submittedName>
</protein>
<evidence type="ECO:0000313" key="3">
    <source>
        <dbReference type="EMBL" id="RCK55656.1"/>
    </source>
</evidence>
<feature type="transmembrane region" description="Helical" evidence="2">
    <location>
        <begin position="45"/>
        <end position="66"/>
    </location>
</feature>
<dbReference type="OrthoDB" id="4023438at2759"/>
<feature type="region of interest" description="Disordered" evidence="1">
    <location>
        <begin position="294"/>
        <end position="397"/>
    </location>
</feature>
<dbReference type="AlphaFoldDB" id="A0A367XPW3"/>
<accession>A0A367XPW3</accession>
<name>A0A367XPW3_9ASCO</name>
<sequence>MFYLLDLVLNIFTFLVPLILTIKILDSTITFKYSCYQFLLNYWLYFVVFQYLQYIFFANNLVYYYASKAIKFWLFYGRANNLRLLNDFVLIRFVNMDMVQLFEVRYINPFMNKLSPGFREINYQIYLSGKLYLRPIDYDVQSKFLSTLAAMLQPPAPTKSLAKSKSLQSSSTATKIMKKLRKPKRTSSGDSSHSDSRSRSSSSGGSTIPAVPTSRRSRRGSSPGGGERPSSRSIYSSGSSTRSSNPTSPALTPVDYQTVAEQLPPTLLSIPKYRRNVSPPPYEEVIPDVLLSEPSAPSSMAGSRSVSRQGSFSSPRMRPLSSSGSPTGSTTGSVSGGNHDSIDYALMTNSGNDEVRLGSGAMNRIHEQLNPNNSGGGGGTRNPNDLPPLPTPGMMNR</sequence>
<keyword evidence="2" id="KW-0472">Membrane</keyword>
<gene>
    <name evidence="3" type="ORF">Cantr_05587</name>
</gene>
<dbReference type="Proteomes" id="UP000253472">
    <property type="component" value="Unassembled WGS sequence"/>
</dbReference>
<evidence type="ECO:0000256" key="2">
    <source>
        <dbReference type="SAM" id="Phobius"/>
    </source>
</evidence>
<proteinExistence type="predicted"/>
<feature type="region of interest" description="Disordered" evidence="1">
    <location>
        <begin position="158"/>
        <end position="252"/>
    </location>
</feature>
<feature type="transmembrane region" description="Helical" evidence="2">
    <location>
        <begin position="7"/>
        <end position="25"/>
    </location>
</feature>
<feature type="compositionally biased region" description="Low complexity" evidence="1">
    <location>
        <begin position="231"/>
        <end position="249"/>
    </location>
</feature>
<keyword evidence="2" id="KW-0812">Transmembrane</keyword>
<evidence type="ECO:0000256" key="1">
    <source>
        <dbReference type="SAM" id="MobiDB-lite"/>
    </source>
</evidence>
<comment type="caution">
    <text evidence="3">The sequence shown here is derived from an EMBL/GenBank/DDBJ whole genome shotgun (WGS) entry which is preliminary data.</text>
</comment>
<keyword evidence="4" id="KW-1185">Reference proteome</keyword>
<reference evidence="3 4" key="1">
    <citation type="submission" date="2018-06" db="EMBL/GenBank/DDBJ databases">
        <title>Whole genome sequencing of Candida tropicalis (genome annotated by CSBL at Korea University).</title>
        <authorList>
            <person name="Ahn J."/>
        </authorList>
    </citation>
    <scope>NUCLEOTIDE SEQUENCE [LARGE SCALE GENOMIC DNA]</scope>
    <source>
        <strain evidence="3 4">ATCC 20962</strain>
    </source>
</reference>
<feature type="compositionally biased region" description="Low complexity" evidence="1">
    <location>
        <begin position="303"/>
        <end position="337"/>
    </location>
</feature>
<dbReference type="EMBL" id="QLNQ01000029">
    <property type="protein sequence ID" value="RCK55656.1"/>
    <property type="molecule type" value="Genomic_DNA"/>
</dbReference>
<feature type="compositionally biased region" description="Low complexity" evidence="1">
    <location>
        <begin position="158"/>
        <end position="175"/>
    </location>
</feature>
<dbReference type="STRING" id="5486.A0A367XPW3"/>